<evidence type="ECO:0000256" key="1">
    <source>
        <dbReference type="ARBA" id="ARBA00022475"/>
    </source>
</evidence>
<feature type="compositionally biased region" description="Polar residues" evidence="5">
    <location>
        <begin position="91"/>
        <end position="104"/>
    </location>
</feature>
<evidence type="ECO:0000256" key="6">
    <source>
        <dbReference type="SAM" id="Phobius"/>
    </source>
</evidence>
<evidence type="ECO:0000313" key="9">
    <source>
        <dbReference type="Proteomes" id="UP001518990"/>
    </source>
</evidence>
<feature type="transmembrane region" description="Helical" evidence="6">
    <location>
        <begin position="38"/>
        <end position="60"/>
    </location>
</feature>
<dbReference type="RefSeq" id="WP_207444646.1">
    <property type="nucleotide sequence ID" value="NZ_CP061091.1"/>
</dbReference>
<keyword evidence="4 6" id="KW-0472">Membrane</keyword>
<accession>A0ABS3K6E3</accession>
<sequence>MLALLLAAPLLLLLVLFAISNTAPVELQLWPFDFVWQLPLAGAVLGAAFLAFLLGAVLAWGSGLHYRARAHQLQNAARLLEAEVSELRAQQATQVPNTQATPVSAGTALAPAGRTA</sequence>
<evidence type="ECO:0000256" key="3">
    <source>
        <dbReference type="ARBA" id="ARBA00022989"/>
    </source>
</evidence>
<feature type="region of interest" description="Disordered" evidence="5">
    <location>
        <begin position="91"/>
        <end position="116"/>
    </location>
</feature>
<organism evidence="8 9">
    <name type="scientific">Roseomonas marmotae</name>
    <dbReference type="NCBI Taxonomy" id="2768161"/>
    <lineage>
        <taxon>Bacteria</taxon>
        <taxon>Pseudomonadati</taxon>
        <taxon>Pseudomonadota</taxon>
        <taxon>Alphaproteobacteria</taxon>
        <taxon>Acetobacterales</taxon>
        <taxon>Roseomonadaceae</taxon>
        <taxon>Roseomonas</taxon>
    </lineage>
</organism>
<reference evidence="8 9" key="1">
    <citation type="submission" date="2020-09" db="EMBL/GenBank/DDBJ databases">
        <title>Roseomonas.</title>
        <authorList>
            <person name="Zhu W."/>
        </authorList>
    </citation>
    <scope>NUCLEOTIDE SEQUENCE [LARGE SCALE GENOMIC DNA]</scope>
    <source>
        <strain evidence="8 9">1311</strain>
    </source>
</reference>
<keyword evidence="2 6" id="KW-0812">Transmembrane</keyword>
<dbReference type="Pfam" id="PF06305">
    <property type="entry name" value="LapA_dom"/>
    <property type="match status" value="1"/>
</dbReference>
<evidence type="ECO:0000256" key="4">
    <source>
        <dbReference type="ARBA" id="ARBA00023136"/>
    </source>
</evidence>
<dbReference type="Proteomes" id="UP001518990">
    <property type="component" value="Unassembled WGS sequence"/>
</dbReference>
<keyword evidence="1" id="KW-1003">Cell membrane</keyword>
<dbReference type="InterPro" id="IPR010445">
    <property type="entry name" value="LapA_dom"/>
</dbReference>
<keyword evidence="3 6" id="KW-1133">Transmembrane helix</keyword>
<comment type="caution">
    <text evidence="8">The sequence shown here is derived from an EMBL/GenBank/DDBJ whole genome shotgun (WGS) entry which is preliminary data.</text>
</comment>
<gene>
    <name evidence="8" type="ORF">IAI60_00160</name>
</gene>
<evidence type="ECO:0000313" key="8">
    <source>
        <dbReference type="EMBL" id="MBO1073015.1"/>
    </source>
</evidence>
<name>A0ABS3K6E3_9PROT</name>
<protein>
    <submittedName>
        <fullName evidence="8">LapA family protein</fullName>
    </submittedName>
</protein>
<feature type="domain" description="Lipopolysaccharide assembly protein A" evidence="7">
    <location>
        <begin position="21"/>
        <end position="84"/>
    </location>
</feature>
<proteinExistence type="predicted"/>
<dbReference type="EMBL" id="JACTNF010000001">
    <property type="protein sequence ID" value="MBO1073015.1"/>
    <property type="molecule type" value="Genomic_DNA"/>
</dbReference>
<evidence type="ECO:0000256" key="5">
    <source>
        <dbReference type="SAM" id="MobiDB-lite"/>
    </source>
</evidence>
<evidence type="ECO:0000259" key="7">
    <source>
        <dbReference type="Pfam" id="PF06305"/>
    </source>
</evidence>
<evidence type="ECO:0000256" key="2">
    <source>
        <dbReference type="ARBA" id="ARBA00022692"/>
    </source>
</evidence>
<keyword evidence="9" id="KW-1185">Reference proteome</keyword>